<protein>
    <submittedName>
        <fullName evidence="1">Uncharacterized protein</fullName>
    </submittedName>
</protein>
<proteinExistence type="predicted"/>
<evidence type="ECO:0000313" key="2">
    <source>
        <dbReference type="Proteomes" id="UP001359485"/>
    </source>
</evidence>
<name>A0ABR1AUS9_POLSC</name>
<dbReference type="Proteomes" id="UP001359485">
    <property type="component" value="Unassembled WGS sequence"/>
</dbReference>
<dbReference type="EMBL" id="JAWJWF010000045">
    <property type="protein sequence ID" value="KAK6627700.1"/>
    <property type="molecule type" value="Genomic_DNA"/>
</dbReference>
<organism evidence="1 2">
    <name type="scientific">Polyplax serrata</name>
    <name type="common">Common mouse louse</name>
    <dbReference type="NCBI Taxonomy" id="468196"/>
    <lineage>
        <taxon>Eukaryota</taxon>
        <taxon>Metazoa</taxon>
        <taxon>Ecdysozoa</taxon>
        <taxon>Arthropoda</taxon>
        <taxon>Hexapoda</taxon>
        <taxon>Insecta</taxon>
        <taxon>Pterygota</taxon>
        <taxon>Neoptera</taxon>
        <taxon>Paraneoptera</taxon>
        <taxon>Psocodea</taxon>
        <taxon>Troctomorpha</taxon>
        <taxon>Phthiraptera</taxon>
        <taxon>Anoplura</taxon>
        <taxon>Polyplacidae</taxon>
        <taxon>Polyplax</taxon>
    </lineage>
</organism>
<evidence type="ECO:0000313" key="1">
    <source>
        <dbReference type="EMBL" id="KAK6627700.1"/>
    </source>
</evidence>
<reference evidence="1 2" key="1">
    <citation type="submission" date="2023-09" db="EMBL/GenBank/DDBJ databases">
        <title>Genomes of two closely related lineages of the louse Polyplax serrata with different host specificities.</title>
        <authorList>
            <person name="Martinu J."/>
            <person name="Tarabai H."/>
            <person name="Stefka J."/>
            <person name="Hypsa V."/>
        </authorList>
    </citation>
    <scope>NUCLEOTIDE SEQUENCE [LARGE SCALE GENOMIC DNA]</scope>
    <source>
        <strain evidence="1">98ZLc_SE</strain>
    </source>
</reference>
<gene>
    <name evidence="1" type="ORF">RUM44_010179</name>
</gene>
<sequence>MDGGYYIPNNPAHYGLPDSGPTSGIYNTQCWSAEDMGSFSLSPLDLDQFFPFSPPTSYKSEFPMVKERVSNGGDMTDVLLSLKHPVVHPGQLSPNAFTCHGSPQYQGTPASLSYSVHPQMLSMSPGGGCGPQYCLGSMDQTNMFNGIPGGGSSQHNVFPSMSVNVSMNMTMHGYPGSMNTDNIHTQMSCPQVSKTKNFLNRRKKLQKTTRL</sequence>
<comment type="caution">
    <text evidence="1">The sequence shown here is derived from an EMBL/GenBank/DDBJ whole genome shotgun (WGS) entry which is preliminary data.</text>
</comment>
<accession>A0ABR1AUS9</accession>
<keyword evidence="2" id="KW-1185">Reference proteome</keyword>